<sequence length="56" mass="6434">MTRLRAADDFLGYSSEVWYLVLEFGHVRRLGAQLSVLSTCSSFVENGSYMSFIYFL</sequence>
<proteinExistence type="predicted"/>
<name>A0A9P5YWB0_9AGAR</name>
<accession>A0A9P5YWB0</accession>
<evidence type="ECO:0000313" key="2">
    <source>
        <dbReference type="Proteomes" id="UP000807469"/>
    </source>
</evidence>
<dbReference type="AlphaFoldDB" id="A0A9P5YWB0"/>
<comment type="caution">
    <text evidence="1">The sequence shown here is derived from an EMBL/GenBank/DDBJ whole genome shotgun (WGS) entry which is preliminary data.</text>
</comment>
<dbReference type="Proteomes" id="UP000807469">
    <property type="component" value="Unassembled WGS sequence"/>
</dbReference>
<protein>
    <submittedName>
        <fullName evidence="1">Uncharacterized protein</fullName>
    </submittedName>
</protein>
<gene>
    <name evidence="1" type="ORF">BDN70DRAFT_881849</name>
</gene>
<keyword evidence="2" id="KW-1185">Reference proteome</keyword>
<evidence type="ECO:0000313" key="1">
    <source>
        <dbReference type="EMBL" id="KAF9476862.1"/>
    </source>
</evidence>
<reference evidence="1" key="1">
    <citation type="submission" date="2020-11" db="EMBL/GenBank/DDBJ databases">
        <authorList>
            <consortium name="DOE Joint Genome Institute"/>
            <person name="Ahrendt S."/>
            <person name="Riley R."/>
            <person name="Andreopoulos W."/>
            <person name="Labutti K."/>
            <person name="Pangilinan J."/>
            <person name="Ruiz-Duenas F.J."/>
            <person name="Barrasa J.M."/>
            <person name="Sanchez-Garcia M."/>
            <person name="Camarero S."/>
            <person name="Miyauchi S."/>
            <person name="Serrano A."/>
            <person name="Linde D."/>
            <person name="Babiker R."/>
            <person name="Drula E."/>
            <person name="Ayuso-Fernandez I."/>
            <person name="Pacheco R."/>
            <person name="Padilla G."/>
            <person name="Ferreira P."/>
            <person name="Barriuso J."/>
            <person name="Kellner H."/>
            <person name="Castanera R."/>
            <person name="Alfaro M."/>
            <person name="Ramirez L."/>
            <person name="Pisabarro A.G."/>
            <person name="Kuo A."/>
            <person name="Tritt A."/>
            <person name="Lipzen A."/>
            <person name="He G."/>
            <person name="Yan M."/>
            <person name="Ng V."/>
            <person name="Cullen D."/>
            <person name="Martin F."/>
            <person name="Rosso M.-N."/>
            <person name="Henrissat B."/>
            <person name="Hibbett D."/>
            <person name="Martinez A.T."/>
            <person name="Grigoriev I.V."/>
        </authorList>
    </citation>
    <scope>NUCLEOTIDE SEQUENCE</scope>
    <source>
        <strain evidence="1">CIRM-BRFM 674</strain>
    </source>
</reference>
<dbReference type="EMBL" id="MU155279">
    <property type="protein sequence ID" value="KAF9476862.1"/>
    <property type="molecule type" value="Genomic_DNA"/>
</dbReference>
<organism evidence="1 2">
    <name type="scientific">Pholiota conissans</name>
    <dbReference type="NCBI Taxonomy" id="109636"/>
    <lineage>
        <taxon>Eukaryota</taxon>
        <taxon>Fungi</taxon>
        <taxon>Dikarya</taxon>
        <taxon>Basidiomycota</taxon>
        <taxon>Agaricomycotina</taxon>
        <taxon>Agaricomycetes</taxon>
        <taxon>Agaricomycetidae</taxon>
        <taxon>Agaricales</taxon>
        <taxon>Agaricineae</taxon>
        <taxon>Strophariaceae</taxon>
        <taxon>Pholiota</taxon>
    </lineage>
</organism>